<evidence type="ECO:0000313" key="3">
    <source>
        <dbReference type="Proteomes" id="UP001162175"/>
    </source>
</evidence>
<reference evidence="2" key="1">
    <citation type="submission" date="2022-11" db="EMBL/GenBank/DDBJ databases">
        <title>Draft genome of Mycoplasma arginini isolated from fly.</title>
        <authorList>
            <person name="Severgnini M."/>
            <person name="Gioia G."/>
            <person name="Cremonesi P."/>
            <person name="Moroni P."/>
            <person name="Addis M.F."/>
            <person name="Castiglioni B."/>
        </authorList>
    </citation>
    <scope>NUCLEOTIDE SEQUENCE</scope>
    <source>
        <strain evidence="2">QMP CG1-1632</strain>
    </source>
</reference>
<dbReference type="RefSeq" id="WP_334304941.1">
    <property type="nucleotide sequence ID" value="NZ_JAPFAR010000146.1"/>
</dbReference>
<dbReference type="SUPFAM" id="SSF56300">
    <property type="entry name" value="Metallo-dependent phosphatases"/>
    <property type="match status" value="1"/>
</dbReference>
<protein>
    <recommendedName>
        <fullName evidence="1">Calcineurin-like phosphoesterase domain-containing protein</fullName>
    </recommendedName>
</protein>
<comment type="caution">
    <text evidence="2">The sequence shown here is derived from an EMBL/GenBank/DDBJ whole genome shotgun (WGS) entry which is preliminary data.</text>
</comment>
<dbReference type="Proteomes" id="UP001162175">
    <property type="component" value="Unassembled WGS sequence"/>
</dbReference>
<dbReference type="InterPro" id="IPR004843">
    <property type="entry name" value="Calcineurin-like_PHP"/>
</dbReference>
<accession>A0AA43TZW9</accession>
<dbReference type="GO" id="GO:0016787">
    <property type="term" value="F:hydrolase activity"/>
    <property type="evidence" value="ECO:0007669"/>
    <property type="project" value="InterPro"/>
</dbReference>
<proteinExistence type="predicted"/>
<organism evidence="2 3">
    <name type="scientific">Mycoplasmopsis arginini</name>
    <name type="common">Mycoplasma arginini</name>
    <dbReference type="NCBI Taxonomy" id="2094"/>
    <lineage>
        <taxon>Bacteria</taxon>
        <taxon>Bacillati</taxon>
        <taxon>Mycoplasmatota</taxon>
        <taxon>Mycoplasmoidales</taxon>
        <taxon>Metamycoplasmataceae</taxon>
        <taxon>Mycoplasmopsis</taxon>
    </lineage>
</organism>
<sequence>MLKIDNNRKVWVTSDTHFGHGNICRGTTNWRLPNGDIPESQTRYFPTLDKMNDAIVNNINEVVGQDDVLIHFGDWSFGGFENIQNLRDRIICQEIHLILGNHDHHIDRNRENCQSLFSSVQWFLQLNYMGETIECMHFPISSWNGLNKGRIHLHGHQHLPHHKKITNGRRMDVGMDGHPEFRPYDLHREIMNPMKKLPIGSEMGGDDHHLDDIKGIVG</sequence>
<feature type="domain" description="Calcineurin-like phosphoesterase" evidence="1">
    <location>
        <begin position="9"/>
        <end position="151"/>
    </location>
</feature>
<evidence type="ECO:0000313" key="2">
    <source>
        <dbReference type="EMBL" id="MDI3349840.1"/>
    </source>
</evidence>
<dbReference type="InterPro" id="IPR029052">
    <property type="entry name" value="Metallo-depent_PP-like"/>
</dbReference>
<name>A0AA43TZW9_MYCAR</name>
<gene>
    <name evidence="2" type="ORF">DCBHLPFO_00653</name>
</gene>
<dbReference type="EMBL" id="JAPFAR010000146">
    <property type="protein sequence ID" value="MDI3349840.1"/>
    <property type="molecule type" value="Genomic_DNA"/>
</dbReference>
<dbReference type="Gene3D" id="3.60.21.10">
    <property type="match status" value="1"/>
</dbReference>
<dbReference type="Pfam" id="PF00149">
    <property type="entry name" value="Metallophos"/>
    <property type="match status" value="1"/>
</dbReference>
<dbReference type="AlphaFoldDB" id="A0AA43TZW9"/>
<evidence type="ECO:0000259" key="1">
    <source>
        <dbReference type="Pfam" id="PF00149"/>
    </source>
</evidence>